<dbReference type="GO" id="GO:0042054">
    <property type="term" value="F:histone methyltransferase activity"/>
    <property type="evidence" value="ECO:0007669"/>
    <property type="project" value="InterPro"/>
</dbReference>
<dbReference type="InterPro" id="IPR001214">
    <property type="entry name" value="SET_dom"/>
</dbReference>
<protein>
    <recommendedName>
        <fullName evidence="1">SET domain-containing protein</fullName>
    </recommendedName>
</protein>
<dbReference type="EMBL" id="JAAMPC010000002">
    <property type="protein sequence ID" value="KAG2327812.1"/>
    <property type="molecule type" value="Genomic_DNA"/>
</dbReference>
<dbReference type="Pfam" id="PF00856">
    <property type="entry name" value="SET"/>
    <property type="match status" value="1"/>
</dbReference>
<reference evidence="2 3" key="1">
    <citation type="submission" date="2020-02" db="EMBL/GenBank/DDBJ databases">
        <authorList>
            <person name="Ma Q."/>
            <person name="Huang Y."/>
            <person name="Song X."/>
            <person name="Pei D."/>
        </authorList>
    </citation>
    <scope>NUCLEOTIDE SEQUENCE [LARGE SCALE GENOMIC DNA]</scope>
    <source>
        <strain evidence="2">Sxm20200214</strain>
        <tissue evidence="2">Leaf</tissue>
    </source>
</reference>
<dbReference type="PANTHER" id="PTHR46307:SF4">
    <property type="entry name" value="G9A, ISOFORM B"/>
    <property type="match status" value="1"/>
</dbReference>
<keyword evidence="3" id="KW-1185">Reference proteome</keyword>
<dbReference type="GO" id="GO:0002039">
    <property type="term" value="F:p53 binding"/>
    <property type="evidence" value="ECO:0007669"/>
    <property type="project" value="InterPro"/>
</dbReference>
<dbReference type="SUPFAM" id="SSF82199">
    <property type="entry name" value="SET domain"/>
    <property type="match status" value="1"/>
</dbReference>
<dbReference type="Gene3D" id="2.170.270.10">
    <property type="entry name" value="SET domain"/>
    <property type="match status" value="1"/>
</dbReference>
<accession>A0A8X7WEF3</accession>
<dbReference type="Proteomes" id="UP000886595">
    <property type="component" value="Unassembled WGS sequence"/>
</dbReference>
<dbReference type="GO" id="GO:0016279">
    <property type="term" value="F:protein-lysine N-methyltransferase activity"/>
    <property type="evidence" value="ECO:0007669"/>
    <property type="project" value="InterPro"/>
</dbReference>
<dbReference type="OrthoDB" id="5792673at2759"/>
<dbReference type="PROSITE" id="PS50280">
    <property type="entry name" value="SET"/>
    <property type="match status" value="1"/>
</dbReference>
<evidence type="ECO:0000259" key="1">
    <source>
        <dbReference type="PROSITE" id="PS50280"/>
    </source>
</evidence>
<dbReference type="InterPro" id="IPR046341">
    <property type="entry name" value="SET_dom_sf"/>
</dbReference>
<organism evidence="2 3">
    <name type="scientific">Brassica carinata</name>
    <name type="common">Ethiopian mustard</name>
    <name type="synonym">Abyssinian cabbage</name>
    <dbReference type="NCBI Taxonomy" id="52824"/>
    <lineage>
        <taxon>Eukaryota</taxon>
        <taxon>Viridiplantae</taxon>
        <taxon>Streptophyta</taxon>
        <taxon>Embryophyta</taxon>
        <taxon>Tracheophyta</taxon>
        <taxon>Spermatophyta</taxon>
        <taxon>Magnoliopsida</taxon>
        <taxon>eudicotyledons</taxon>
        <taxon>Gunneridae</taxon>
        <taxon>Pentapetalae</taxon>
        <taxon>rosids</taxon>
        <taxon>malvids</taxon>
        <taxon>Brassicales</taxon>
        <taxon>Brassicaceae</taxon>
        <taxon>Brassiceae</taxon>
        <taxon>Brassica</taxon>
    </lineage>
</organism>
<evidence type="ECO:0000313" key="3">
    <source>
        <dbReference type="Proteomes" id="UP000886595"/>
    </source>
</evidence>
<dbReference type="SMART" id="SM00317">
    <property type="entry name" value="SET"/>
    <property type="match status" value="1"/>
</dbReference>
<evidence type="ECO:0000313" key="2">
    <source>
        <dbReference type="EMBL" id="KAG2327812.1"/>
    </source>
</evidence>
<proteinExistence type="predicted"/>
<dbReference type="PANTHER" id="PTHR46307">
    <property type="entry name" value="G9A, ISOFORM B"/>
    <property type="match status" value="1"/>
</dbReference>
<comment type="caution">
    <text evidence="2">The sequence shown here is derived from an EMBL/GenBank/DDBJ whole genome shotgun (WGS) entry which is preliminary data.</text>
</comment>
<gene>
    <name evidence="2" type="ORF">Bca52824_010540</name>
</gene>
<dbReference type="AlphaFoldDB" id="A0A8X7WEF3"/>
<feature type="domain" description="SET" evidence="1">
    <location>
        <begin position="43"/>
        <end position="177"/>
    </location>
</feature>
<name>A0A8X7WEF3_BRACI</name>
<dbReference type="InterPro" id="IPR043550">
    <property type="entry name" value="EHMT1/EHMT2"/>
</dbReference>
<sequence>MVVSFLIALMDFVERETRYFRMRGYLQVRLWLREPCRAKGLTKKMEVFRTRESGWGVRSLDLIHAGEFICEYAGIVVTKEQGEIMSMNGDRLVYPGRFAETWRFWGDLSDVYPGYFPPNYPTLPPIDYAIDISRVRSVAAFIRHSKEPNVMAQFVFHDHNNLKFPASCFLHWRTSHR</sequence>